<sequence>MNSLVYLYDLHASDIYTKLTGSSCTTRLLPKSTGMNEHGTLLGHIKSTEHHQETRMQEEETSNKSIQIRHICFS</sequence>
<name>A0AA35KBI6_9SAUR</name>
<organism evidence="1 2">
    <name type="scientific">Podarcis lilfordi</name>
    <name type="common">Lilford's wall lizard</name>
    <dbReference type="NCBI Taxonomy" id="74358"/>
    <lineage>
        <taxon>Eukaryota</taxon>
        <taxon>Metazoa</taxon>
        <taxon>Chordata</taxon>
        <taxon>Craniata</taxon>
        <taxon>Vertebrata</taxon>
        <taxon>Euteleostomi</taxon>
        <taxon>Lepidosauria</taxon>
        <taxon>Squamata</taxon>
        <taxon>Bifurcata</taxon>
        <taxon>Unidentata</taxon>
        <taxon>Episquamata</taxon>
        <taxon>Laterata</taxon>
        <taxon>Lacertibaenia</taxon>
        <taxon>Lacertidae</taxon>
        <taxon>Podarcis</taxon>
    </lineage>
</organism>
<dbReference type="AlphaFoldDB" id="A0AA35KBI6"/>
<reference evidence="1" key="1">
    <citation type="submission" date="2022-12" db="EMBL/GenBank/DDBJ databases">
        <authorList>
            <person name="Alioto T."/>
            <person name="Alioto T."/>
            <person name="Gomez Garrido J."/>
        </authorList>
    </citation>
    <scope>NUCLEOTIDE SEQUENCE</scope>
</reference>
<proteinExistence type="predicted"/>
<keyword evidence="2" id="KW-1185">Reference proteome</keyword>
<gene>
    <name evidence="1" type="ORF">PODLI_1B037924</name>
</gene>
<evidence type="ECO:0000313" key="2">
    <source>
        <dbReference type="Proteomes" id="UP001178461"/>
    </source>
</evidence>
<dbReference type="Proteomes" id="UP001178461">
    <property type="component" value="Chromosome 5"/>
</dbReference>
<accession>A0AA35KBI6</accession>
<dbReference type="EMBL" id="OX395130">
    <property type="protein sequence ID" value="CAI5774299.1"/>
    <property type="molecule type" value="Genomic_DNA"/>
</dbReference>
<evidence type="ECO:0000313" key="1">
    <source>
        <dbReference type="EMBL" id="CAI5774299.1"/>
    </source>
</evidence>
<protein>
    <submittedName>
        <fullName evidence="1">Uncharacterized protein</fullName>
    </submittedName>
</protein>